<dbReference type="InterPro" id="IPR025230">
    <property type="entry name" value="DUF4172"/>
</dbReference>
<sequence length="367" mass="41789">MAIYIHQIKNWPNLLWNEQEFISLLSEVRNLQGKLMGKVELLGFELKDEANLETLIQDVIQTSKIEGEILNPELVRSSIATRLGLEYPGLGYSDRNVDGIVELMLDATQNDNKTLTDDRLFGWHASLFPSGRSGIHKIEVANWRSGAMQVVSGGMGREIVHYEAPKAEQLASEMKQFIDWYNDDENLESLLKAAVAHLWFITIHPFNDGNGRIARAITDMQLSKSDGVNRRFYSMSTEINNQKKSYYAILERTQKGDLDITEWILWFLECLKNSILNSSTIVDKVVKKHQFWVKNAKLISNKRQQKVLNMLMDNFEGNLNTGKWAKITKTSTDTALRDITDLVNKGILIKASSGGRSTHYILNDPLK</sequence>
<accession>A0ABS8LZN7</accession>
<keyword evidence="3" id="KW-1185">Reference proteome</keyword>
<dbReference type="PROSITE" id="PS51459">
    <property type="entry name" value="FIDO"/>
    <property type="match status" value="1"/>
</dbReference>
<dbReference type="Gene3D" id="1.10.3290.10">
    <property type="entry name" value="Fido-like domain"/>
    <property type="match status" value="1"/>
</dbReference>
<comment type="caution">
    <text evidence="2">The sequence shown here is derived from an EMBL/GenBank/DDBJ whole genome shotgun (WGS) entry which is preliminary data.</text>
</comment>
<gene>
    <name evidence="2" type="ORF">LNQ34_09560</name>
</gene>
<dbReference type="InterPro" id="IPR036597">
    <property type="entry name" value="Fido-like_dom_sf"/>
</dbReference>
<evidence type="ECO:0000313" key="2">
    <source>
        <dbReference type="EMBL" id="MCC9018018.1"/>
    </source>
</evidence>
<dbReference type="PANTHER" id="PTHR13504">
    <property type="entry name" value="FIDO DOMAIN-CONTAINING PROTEIN DDB_G0283145"/>
    <property type="match status" value="1"/>
</dbReference>
<dbReference type="InterPro" id="IPR040198">
    <property type="entry name" value="Fido_containing"/>
</dbReference>
<dbReference type="PANTHER" id="PTHR13504:SF33">
    <property type="entry name" value="FIC FAMILY PROTEIN"/>
    <property type="match status" value="1"/>
</dbReference>
<dbReference type="Pfam" id="PF13776">
    <property type="entry name" value="DUF4172"/>
    <property type="match status" value="1"/>
</dbReference>
<protein>
    <submittedName>
        <fullName evidence="2">Fic family protein</fullName>
    </submittedName>
</protein>
<feature type="domain" description="Fido" evidence="1">
    <location>
        <begin position="115"/>
        <end position="269"/>
    </location>
</feature>
<dbReference type="EMBL" id="JAJJMN010000001">
    <property type="protein sequence ID" value="MCC9018018.1"/>
    <property type="molecule type" value="Genomic_DNA"/>
</dbReference>
<dbReference type="Gene3D" id="1.10.10.10">
    <property type="entry name" value="Winged helix-like DNA-binding domain superfamily/Winged helix DNA-binding domain"/>
    <property type="match status" value="1"/>
</dbReference>
<dbReference type="RefSeq" id="WP_229999420.1">
    <property type="nucleotide sequence ID" value="NZ_JAJJMN010000001.1"/>
</dbReference>
<name>A0ABS8LZN7_9FLAO</name>
<dbReference type="InterPro" id="IPR036388">
    <property type="entry name" value="WH-like_DNA-bd_sf"/>
</dbReference>
<dbReference type="Pfam" id="PF02661">
    <property type="entry name" value="Fic"/>
    <property type="match status" value="1"/>
</dbReference>
<dbReference type="SUPFAM" id="SSF140931">
    <property type="entry name" value="Fic-like"/>
    <property type="match status" value="1"/>
</dbReference>
<dbReference type="InterPro" id="IPR003812">
    <property type="entry name" value="Fido"/>
</dbReference>
<organism evidence="2 3">
    <name type="scientific">Flavobacterium lipolyticum</name>
    <dbReference type="NCBI Taxonomy" id="2893754"/>
    <lineage>
        <taxon>Bacteria</taxon>
        <taxon>Pseudomonadati</taxon>
        <taxon>Bacteroidota</taxon>
        <taxon>Flavobacteriia</taxon>
        <taxon>Flavobacteriales</taxon>
        <taxon>Flavobacteriaceae</taxon>
        <taxon>Flavobacterium</taxon>
    </lineage>
</organism>
<evidence type="ECO:0000259" key="1">
    <source>
        <dbReference type="PROSITE" id="PS51459"/>
    </source>
</evidence>
<proteinExistence type="predicted"/>
<dbReference type="Proteomes" id="UP001430700">
    <property type="component" value="Unassembled WGS sequence"/>
</dbReference>
<reference evidence="2" key="1">
    <citation type="submission" date="2021-11" db="EMBL/GenBank/DDBJ databases">
        <title>Description of novel Flavobacterium species.</title>
        <authorList>
            <person name="Saticioglu I.B."/>
            <person name="Ay H."/>
            <person name="Altun S."/>
            <person name="Duman M."/>
        </authorList>
    </citation>
    <scope>NUCLEOTIDE SEQUENCE</scope>
    <source>
        <strain evidence="2">F-126</strain>
    </source>
</reference>
<evidence type="ECO:0000313" key="3">
    <source>
        <dbReference type="Proteomes" id="UP001430700"/>
    </source>
</evidence>